<reference evidence="3 4" key="1">
    <citation type="submission" date="2020-06" db="EMBL/GenBank/DDBJ databases">
        <title>The yeast mating-type switching endonuclease HO is a domesticated member of an unorthodox homing genetic element family.</title>
        <authorList>
            <person name="Coughlan A.Y."/>
            <person name="Lombardi L."/>
            <person name="Braun-Galleani S."/>
            <person name="Martos A.R."/>
            <person name="Galeote V."/>
            <person name="Bigey F."/>
            <person name="Dequin S."/>
            <person name="Byrne K.P."/>
            <person name="Wolfe K.H."/>
        </authorList>
    </citation>
    <scope>NUCLEOTIDE SEQUENCE [LARGE SCALE GENOMIC DNA]</scope>
    <source>
        <strain evidence="3 4">CBS2947</strain>
    </source>
</reference>
<keyword evidence="4" id="KW-1185">Reference proteome</keyword>
<dbReference type="PANTHER" id="PTHR28532:SF1">
    <property type="entry name" value="ORAL CANCER OVEREXPRESSED 1"/>
    <property type="match status" value="1"/>
</dbReference>
<feature type="domain" description="Essential protein Yae1 N-terminal" evidence="2">
    <location>
        <begin position="17"/>
        <end position="55"/>
    </location>
</feature>
<dbReference type="EMBL" id="CP059268">
    <property type="protein sequence ID" value="QLQ78767.1"/>
    <property type="molecule type" value="Genomic_DNA"/>
</dbReference>
<dbReference type="OrthoDB" id="48036at2759"/>
<sequence length="161" mass="18198">MDTDYLLNLEQQFYQEGYEQGLSEKAKENYIEGKQFGLQVGFQRFVILGQIQGIVEVLKSSLVDGSSILKNVESIERLLADIQMSNDDDAVAEYESVIVKVRNKLRNVLLSLHRQCGRAGDPLTLESIEEASTRVAGQLKAYVEEENEEDVVNGQDHAMEW</sequence>
<evidence type="ECO:0000256" key="1">
    <source>
        <dbReference type="ARBA" id="ARBA00038090"/>
    </source>
</evidence>
<comment type="similarity">
    <text evidence="1">Belongs to the LTO1 family.</text>
</comment>
<evidence type="ECO:0000259" key="2">
    <source>
        <dbReference type="Pfam" id="PF09811"/>
    </source>
</evidence>
<evidence type="ECO:0000313" key="4">
    <source>
        <dbReference type="Proteomes" id="UP000510647"/>
    </source>
</evidence>
<accession>A0A7H9HQ49</accession>
<dbReference type="Pfam" id="PF09811">
    <property type="entry name" value="Yae1_N"/>
    <property type="match status" value="1"/>
</dbReference>
<dbReference type="InterPro" id="IPR019191">
    <property type="entry name" value="Essential_protein_Yae1_N"/>
</dbReference>
<proteinExistence type="inferred from homology"/>
<dbReference type="PANTHER" id="PTHR28532">
    <property type="entry name" value="GEO13458P1"/>
    <property type="match status" value="1"/>
</dbReference>
<dbReference type="InterPro" id="IPR052436">
    <property type="entry name" value="LTO1_adapter"/>
</dbReference>
<name>A0A7H9HQ49_9SACH</name>
<dbReference type="AlphaFoldDB" id="A0A7H9HQ49"/>
<gene>
    <name evidence="3" type="ORF">HG537_0B01160</name>
</gene>
<organism evidence="3 4">
    <name type="scientific">Torulaspora globosa</name>
    <dbReference type="NCBI Taxonomy" id="48254"/>
    <lineage>
        <taxon>Eukaryota</taxon>
        <taxon>Fungi</taxon>
        <taxon>Dikarya</taxon>
        <taxon>Ascomycota</taxon>
        <taxon>Saccharomycotina</taxon>
        <taxon>Saccharomycetes</taxon>
        <taxon>Saccharomycetales</taxon>
        <taxon>Saccharomycetaceae</taxon>
        <taxon>Torulaspora</taxon>
    </lineage>
</organism>
<protein>
    <recommendedName>
        <fullName evidence="2">Essential protein Yae1 N-terminal domain-containing protein</fullName>
    </recommendedName>
</protein>
<dbReference type="Proteomes" id="UP000510647">
    <property type="component" value="Chromosome 2"/>
</dbReference>
<evidence type="ECO:0000313" key="3">
    <source>
        <dbReference type="EMBL" id="QLQ78767.1"/>
    </source>
</evidence>